<dbReference type="EMBL" id="FOZS01000001">
    <property type="protein sequence ID" value="SFS36945.1"/>
    <property type="molecule type" value="Genomic_DNA"/>
</dbReference>
<dbReference type="AlphaFoldDB" id="A0A1I6P9X5"/>
<reference evidence="2" key="1">
    <citation type="submission" date="2016-10" db="EMBL/GenBank/DDBJ databases">
        <authorList>
            <person name="Varghese N."/>
            <person name="Submissions S."/>
        </authorList>
    </citation>
    <scope>NUCLEOTIDE SEQUENCE [LARGE SCALE GENOMIC DNA]</scope>
    <source>
        <strain evidence="2">DSM 22427</strain>
    </source>
</reference>
<proteinExistence type="predicted"/>
<evidence type="ECO:0000313" key="2">
    <source>
        <dbReference type="Proteomes" id="UP000199199"/>
    </source>
</evidence>
<name>A0A1I6P9X5_9EURY</name>
<gene>
    <name evidence="1" type="ORF">SAMN04488556_0416</name>
</gene>
<keyword evidence="2" id="KW-1185">Reference proteome</keyword>
<dbReference type="Proteomes" id="UP000199199">
    <property type="component" value="Unassembled WGS sequence"/>
</dbReference>
<protein>
    <submittedName>
        <fullName evidence="1">Uncharacterized protein</fullName>
    </submittedName>
</protein>
<evidence type="ECO:0000313" key="1">
    <source>
        <dbReference type="EMBL" id="SFS36945.1"/>
    </source>
</evidence>
<organism evidence="1 2">
    <name type="scientific">Halostagnicola kamekurae</name>
    <dbReference type="NCBI Taxonomy" id="619731"/>
    <lineage>
        <taxon>Archaea</taxon>
        <taxon>Methanobacteriati</taxon>
        <taxon>Methanobacteriota</taxon>
        <taxon>Stenosarchaea group</taxon>
        <taxon>Halobacteria</taxon>
        <taxon>Halobacteriales</taxon>
        <taxon>Natrialbaceae</taxon>
        <taxon>Halostagnicola</taxon>
    </lineage>
</organism>
<sequence>MAQRPALFLSILDGFHSRSPTEWAVSRAASVWERSVGINPPIDGKAQAFYAEVPKIYGIETRRFT</sequence>
<accession>A0A1I6P9X5</accession>